<dbReference type="EMBL" id="VSRR010008436">
    <property type="protein sequence ID" value="MPC48726.1"/>
    <property type="molecule type" value="Genomic_DNA"/>
</dbReference>
<reference evidence="2 3" key="1">
    <citation type="submission" date="2019-05" db="EMBL/GenBank/DDBJ databases">
        <title>Another draft genome of Portunus trituberculatus and its Hox gene families provides insights of decapod evolution.</title>
        <authorList>
            <person name="Jeong J.-H."/>
            <person name="Song I."/>
            <person name="Kim S."/>
            <person name="Choi T."/>
            <person name="Kim D."/>
            <person name="Ryu S."/>
            <person name="Kim W."/>
        </authorList>
    </citation>
    <scope>NUCLEOTIDE SEQUENCE [LARGE SCALE GENOMIC DNA]</scope>
    <source>
        <tissue evidence="2">Muscle</tissue>
    </source>
</reference>
<dbReference type="Proteomes" id="UP000324222">
    <property type="component" value="Unassembled WGS sequence"/>
</dbReference>
<protein>
    <submittedName>
        <fullName evidence="2">Uncharacterized protein</fullName>
    </submittedName>
</protein>
<sequence length="89" mass="10074">MARLDETHRLSEASGPSDRRRDRLGTRRYGTDGTGRDRRWDGRGSDGVEMEAVSHPTSEQEYTETTPDSPLSPARARRLPRLAVFAYEP</sequence>
<evidence type="ECO:0000313" key="2">
    <source>
        <dbReference type="EMBL" id="MPC48726.1"/>
    </source>
</evidence>
<keyword evidence="3" id="KW-1185">Reference proteome</keyword>
<name>A0A5B7FT90_PORTR</name>
<evidence type="ECO:0000256" key="1">
    <source>
        <dbReference type="SAM" id="MobiDB-lite"/>
    </source>
</evidence>
<proteinExistence type="predicted"/>
<accession>A0A5B7FT90</accession>
<comment type="caution">
    <text evidence="2">The sequence shown here is derived from an EMBL/GenBank/DDBJ whole genome shotgun (WGS) entry which is preliminary data.</text>
</comment>
<feature type="compositionally biased region" description="Basic and acidic residues" evidence="1">
    <location>
        <begin position="34"/>
        <end position="46"/>
    </location>
</feature>
<gene>
    <name evidence="2" type="ORF">E2C01_042508</name>
</gene>
<evidence type="ECO:0000313" key="3">
    <source>
        <dbReference type="Proteomes" id="UP000324222"/>
    </source>
</evidence>
<feature type="compositionally biased region" description="Polar residues" evidence="1">
    <location>
        <begin position="55"/>
        <end position="68"/>
    </location>
</feature>
<organism evidence="2 3">
    <name type="scientific">Portunus trituberculatus</name>
    <name type="common">Swimming crab</name>
    <name type="synonym">Neptunus trituberculatus</name>
    <dbReference type="NCBI Taxonomy" id="210409"/>
    <lineage>
        <taxon>Eukaryota</taxon>
        <taxon>Metazoa</taxon>
        <taxon>Ecdysozoa</taxon>
        <taxon>Arthropoda</taxon>
        <taxon>Crustacea</taxon>
        <taxon>Multicrustacea</taxon>
        <taxon>Malacostraca</taxon>
        <taxon>Eumalacostraca</taxon>
        <taxon>Eucarida</taxon>
        <taxon>Decapoda</taxon>
        <taxon>Pleocyemata</taxon>
        <taxon>Brachyura</taxon>
        <taxon>Eubrachyura</taxon>
        <taxon>Portunoidea</taxon>
        <taxon>Portunidae</taxon>
        <taxon>Portuninae</taxon>
        <taxon>Portunus</taxon>
    </lineage>
</organism>
<feature type="compositionally biased region" description="Basic and acidic residues" evidence="1">
    <location>
        <begin position="1"/>
        <end position="25"/>
    </location>
</feature>
<dbReference type="AlphaFoldDB" id="A0A5B7FT90"/>
<feature type="region of interest" description="Disordered" evidence="1">
    <location>
        <begin position="1"/>
        <end position="77"/>
    </location>
</feature>